<dbReference type="InterPro" id="IPR051534">
    <property type="entry name" value="CBASS_pafABC_assoc_protein"/>
</dbReference>
<dbReference type="PANTHER" id="PTHR34580">
    <property type="match status" value="1"/>
</dbReference>
<dbReference type="InterPro" id="IPR057727">
    <property type="entry name" value="WCX_dom"/>
</dbReference>
<dbReference type="Pfam" id="PF25583">
    <property type="entry name" value="WCX"/>
    <property type="match status" value="1"/>
</dbReference>
<evidence type="ECO:0000259" key="1">
    <source>
        <dbReference type="Pfam" id="PF13280"/>
    </source>
</evidence>
<feature type="domain" description="WCX" evidence="2">
    <location>
        <begin position="246"/>
        <end position="323"/>
    </location>
</feature>
<evidence type="ECO:0000313" key="4">
    <source>
        <dbReference type="Proteomes" id="UP000219573"/>
    </source>
</evidence>
<dbReference type="PANTHER" id="PTHR34580:SF1">
    <property type="entry name" value="PROTEIN PAFC"/>
    <property type="match status" value="1"/>
</dbReference>
<protein>
    <submittedName>
        <fullName evidence="3">Predicted DNA-binding transcriptional regulator YafY, contains an HTH and WYL domains</fullName>
    </submittedName>
</protein>
<dbReference type="GO" id="GO:0003677">
    <property type="term" value="F:DNA binding"/>
    <property type="evidence" value="ECO:0007669"/>
    <property type="project" value="UniProtKB-KW"/>
</dbReference>
<evidence type="ECO:0000313" key="3">
    <source>
        <dbReference type="EMBL" id="SNY44908.1"/>
    </source>
</evidence>
<organism evidence="3 4">
    <name type="scientific">Orenia metallireducens</name>
    <dbReference type="NCBI Taxonomy" id="1413210"/>
    <lineage>
        <taxon>Bacteria</taxon>
        <taxon>Bacillati</taxon>
        <taxon>Bacillota</taxon>
        <taxon>Clostridia</taxon>
        <taxon>Halanaerobiales</taxon>
        <taxon>Halobacteroidaceae</taxon>
        <taxon>Orenia</taxon>
    </lineage>
</organism>
<keyword evidence="4" id="KW-1185">Reference proteome</keyword>
<gene>
    <name evidence="3" type="ORF">SAMN06265827_13611</name>
</gene>
<evidence type="ECO:0000259" key="2">
    <source>
        <dbReference type="Pfam" id="PF25583"/>
    </source>
</evidence>
<sequence>MFNVGKVADKAWKMIKMVNLIEGKHSRYNREEIQNLLDIKKNTFFRYKNCLEEAGIVIYYNRKLKAYKIREDCHLKPPNLTLSEALALIASSNSILNNSELPYYEEVNSSLAKITATLPSKVQAVLEPLKSRIHFSLNSLVDYSECREIYTLLDNAIHKETNVWIKYYSHKSNKTSERIVSPYILDFKKGFLYLIAYCHNKNETRMFRVDRIKEIKITRDKFKYPDDFSLKKYMGNSWGTMRGEKDVQVKVKFSGDIARWIKENNYHPTQEVEELEGGSIIMSFTTSGLSEVKGWILKYGASAEVLEPESLREEIKDEIKGMMEVYK</sequence>
<keyword evidence="3" id="KW-0238">DNA-binding</keyword>
<dbReference type="InterPro" id="IPR026881">
    <property type="entry name" value="WYL_dom"/>
</dbReference>
<accession>A0A285IAC1</accession>
<dbReference type="Proteomes" id="UP000219573">
    <property type="component" value="Unassembled WGS sequence"/>
</dbReference>
<dbReference type="AlphaFoldDB" id="A0A285IAC1"/>
<reference evidence="4" key="1">
    <citation type="submission" date="2017-09" db="EMBL/GenBank/DDBJ databases">
        <authorList>
            <person name="Varghese N."/>
            <person name="Submissions S."/>
        </authorList>
    </citation>
    <scope>NUCLEOTIDE SEQUENCE [LARGE SCALE GENOMIC DNA]</scope>
    <source>
        <strain evidence="4">MSL47</strain>
    </source>
</reference>
<proteinExistence type="predicted"/>
<name>A0A285IAC1_9FIRM</name>
<dbReference type="PROSITE" id="PS52050">
    <property type="entry name" value="WYL"/>
    <property type="match status" value="1"/>
</dbReference>
<dbReference type="Pfam" id="PF13280">
    <property type="entry name" value="WYL"/>
    <property type="match status" value="1"/>
</dbReference>
<feature type="domain" description="WYL" evidence="1">
    <location>
        <begin position="149"/>
        <end position="217"/>
    </location>
</feature>
<dbReference type="EMBL" id="OBDZ01000036">
    <property type="protein sequence ID" value="SNY44908.1"/>
    <property type="molecule type" value="Genomic_DNA"/>
</dbReference>